<dbReference type="RefSeq" id="WP_118324279.1">
    <property type="nucleotide sequence ID" value="NZ_QRYQ01000001.1"/>
</dbReference>
<dbReference type="CDD" id="cd00161">
    <property type="entry name" value="beta-trefoil_Ricin-like"/>
    <property type="match status" value="1"/>
</dbReference>
<dbReference type="EMBL" id="QRYQ01000001">
    <property type="protein sequence ID" value="RGU94052.1"/>
    <property type="molecule type" value="Genomic_DNA"/>
</dbReference>
<sequence>MIHLFLSKKNTTYQQMIERNGDVVLKNCKSAKATFERNSIWYVEIEFPKSELLGMDISEESVFKVDLNFEKAQLFRIVYFKENRISDTYVCYATHIFFDSQKEIFVFDDRTVNSTWDGAIKTANDIIEKSKSKYPYHVYGDRWYEDYRNIKPEDGREVHIHNAYKTDLCVDVPSANEDIATQLQMFKANNSPAQTFVLKKFSDEINGIHEIWSFMSICSCRWICAENYEDKNYSKIETYWLRNNPSNTNMHWEDYWGLIYLPEANGYKIVRPTDKNYNWWPGGDGSGLTQGVKIQLYSHGIGNKSQSLCWQFEDKESTQTAYWVRYNLIQCLFGSEENSMMNRWPECEEHRYVAMFNNYDCYFGKPTGYKETLKPKEFYVGYKEIVDYTKKVSMEKVVTGIIPKAYNGRILPNNEIVKSSKWDENEIHRLEVKEYSDVKLMADDSSASKLTFGVFKNESNLQAYLRYIAGKDLKNELQNSDTETTIKFEELFGSNIPNANQLKLNDVICVDTNNSGKRERFYLNKMTYDLIKEMPDELTLILETEV</sequence>
<gene>
    <name evidence="1" type="ORF">DWW32_00625</name>
</gene>
<dbReference type="Proteomes" id="UP000265489">
    <property type="component" value="Unassembled WGS sequence"/>
</dbReference>
<name>A0A395WCN5_9FIRM</name>
<dbReference type="InterPro" id="IPR035992">
    <property type="entry name" value="Ricin_B-like_lectins"/>
</dbReference>
<dbReference type="InterPro" id="IPR007119">
    <property type="entry name" value="Phage_tail_spike_N"/>
</dbReference>
<proteinExistence type="predicted"/>
<reference evidence="1 2" key="1">
    <citation type="submission" date="2018-08" db="EMBL/GenBank/DDBJ databases">
        <title>A genome reference for cultivated species of the human gut microbiota.</title>
        <authorList>
            <person name="Zou Y."/>
            <person name="Xue W."/>
            <person name="Luo G."/>
        </authorList>
    </citation>
    <scope>NUCLEOTIDE SEQUENCE [LARGE SCALE GENOMIC DNA]</scope>
    <source>
        <strain evidence="1 2">AF15-20</strain>
    </source>
</reference>
<dbReference type="NCBIfam" id="TIGR01665">
    <property type="entry name" value="put_anti_recept"/>
    <property type="match status" value="1"/>
</dbReference>
<dbReference type="Gene3D" id="2.80.10.50">
    <property type="match status" value="1"/>
</dbReference>
<accession>A0A395WCN5</accession>
<evidence type="ECO:0000313" key="2">
    <source>
        <dbReference type="Proteomes" id="UP000265489"/>
    </source>
</evidence>
<organism evidence="1 2">
    <name type="scientific">Holdemanella biformis</name>
    <dbReference type="NCBI Taxonomy" id="1735"/>
    <lineage>
        <taxon>Bacteria</taxon>
        <taxon>Bacillati</taxon>
        <taxon>Bacillota</taxon>
        <taxon>Erysipelotrichia</taxon>
        <taxon>Erysipelotrichales</taxon>
        <taxon>Erysipelotrichaceae</taxon>
        <taxon>Holdemanella</taxon>
    </lineage>
</organism>
<protein>
    <submittedName>
        <fullName evidence="1">Uncharacterized protein</fullName>
    </submittedName>
</protein>
<dbReference type="SUPFAM" id="SSF50370">
    <property type="entry name" value="Ricin B-like lectins"/>
    <property type="match status" value="1"/>
</dbReference>
<dbReference type="AlphaFoldDB" id="A0A395WCN5"/>
<comment type="caution">
    <text evidence="1">The sequence shown here is derived from an EMBL/GenBank/DDBJ whole genome shotgun (WGS) entry which is preliminary data.</text>
</comment>
<evidence type="ECO:0000313" key="1">
    <source>
        <dbReference type="EMBL" id="RGU94052.1"/>
    </source>
</evidence>